<evidence type="ECO:0000313" key="4">
    <source>
        <dbReference type="EMBL" id="PNS15097.1"/>
    </source>
</evidence>
<evidence type="ECO:0000256" key="1">
    <source>
        <dbReference type="ARBA" id="ARBA00006524"/>
    </source>
</evidence>
<dbReference type="AlphaFoldDB" id="A0A2K1QIX5"/>
<feature type="compositionally biased region" description="Low complexity" evidence="3">
    <location>
        <begin position="8"/>
        <end position="26"/>
    </location>
</feature>
<feature type="region of interest" description="Disordered" evidence="3">
    <location>
        <begin position="143"/>
        <end position="207"/>
    </location>
</feature>
<evidence type="ECO:0000313" key="5">
    <source>
        <dbReference type="Proteomes" id="UP000243797"/>
    </source>
</evidence>
<proteinExistence type="inferred from homology"/>
<organism evidence="4 5">
    <name type="scientific">Sphaceloma murrayae</name>
    <dbReference type="NCBI Taxonomy" id="2082308"/>
    <lineage>
        <taxon>Eukaryota</taxon>
        <taxon>Fungi</taxon>
        <taxon>Dikarya</taxon>
        <taxon>Ascomycota</taxon>
        <taxon>Pezizomycotina</taxon>
        <taxon>Dothideomycetes</taxon>
        <taxon>Dothideomycetidae</taxon>
        <taxon>Myriangiales</taxon>
        <taxon>Elsinoaceae</taxon>
        <taxon>Sphaceloma</taxon>
    </lineage>
</organism>
<feature type="compositionally biased region" description="Acidic residues" evidence="3">
    <location>
        <begin position="157"/>
        <end position="176"/>
    </location>
</feature>
<dbReference type="OrthoDB" id="263560at2759"/>
<dbReference type="InParanoid" id="A0A2K1QIX5"/>
<reference evidence="4 5" key="1">
    <citation type="submission" date="2017-06" db="EMBL/GenBank/DDBJ databases">
        <title>Draft genome sequence of a variant of Elsinoe murrayae.</title>
        <authorList>
            <person name="Cheng Q."/>
        </authorList>
    </citation>
    <scope>NUCLEOTIDE SEQUENCE [LARGE SCALE GENOMIC DNA]</scope>
    <source>
        <strain evidence="4 5">CQ-2017a</strain>
    </source>
</reference>
<dbReference type="InterPro" id="IPR019398">
    <property type="entry name" value="Pre-rRNA_process_TSR2"/>
</dbReference>
<dbReference type="Pfam" id="PF10273">
    <property type="entry name" value="WGG"/>
    <property type="match status" value="1"/>
</dbReference>
<keyword evidence="2" id="KW-0698">rRNA processing</keyword>
<sequence>MSPSTSLASTGPVAVPSSSSSATHAPPSQPDLQTVFDHTLHHLLVLWPALSTAVAEQWGGPDSSDKRDWLAGRISELFDERPETDALDLEDVLLQVMADEFEVNLDDDSEVGLAREIMRLRAEVGSGEMGFVREVRARMEKRGATAQMIARAGGQGEEGESSDEEEDEEGEDDTEMGDAPALVERREKVEPEVDEEGFTMVKKKGRR</sequence>
<protein>
    <submittedName>
        <fullName evidence="4">Pre-rRNA-processing protein TSR2</fullName>
    </submittedName>
</protein>
<dbReference type="FunCoup" id="A0A2K1QIX5">
    <property type="interactions" value="153"/>
</dbReference>
<feature type="region of interest" description="Disordered" evidence="3">
    <location>
        <begin position="1"/>
        <end position="33"/>
    </location>
</feature>
<evidence type="ECO:0000256" key="2">
    <source>
        <dbReference type="ARBA" id="ARBA00022552"/>
    </source>
</evidence>
<accession>A0A2K1QIX5</accession>
<keyword evidence="5" id="KW-1185">Reference proteome</keyword>
<name>A0A2K1QIX5_9PEZI</name>
<evidence type="ECO:0000256" key="3">
    <source>
        <dbReference type="SAM" id="MobiDB-lite"/>
    </source>
</evidence>
<dbReference type="EMBL" id="NKHZ01000081">
    <property type="protein sequence ID" value="PNS15097.1"/>
    <property type="molecule type" value="Genomic_DNA"/>
</dbReference>
<dbReference type="PANTHER" id="PTHR21250">
    <property type="entry name" value="PRE-RRNA-PROCESSING PROTEIN TSR2 HOMOLOG"/>
    <property type="match status" value="1"/>
</dbReference>
<dbReference type="GO" id="GO:0006364">
    <property type="term" value="P:rRNA processing"/>
    <property type="evidence" value="ECO:0007669"/>
    <property type="project" value="UniProtKB-KW"/>
</dbReference>
<comment type="similarity">
    <text evidence="1">Belongs to the TSR2 family.</text>
</comment>
<gene>
    <name evidence="4" type="ORF">CAC42_2326</name>
</gene>
<dbReference type="STRING" id="2082308.A0A2K1QIX5"/>
<dbReference type="Proteomes" id="UP000243797">
    <property type="component" value="Unassembled WGS sequence"/>
</dbReference>
<comment type="caution">
    <text evidence="4">The sequence shown here is derived from an EMBL/GenBank/DDBJ whole genome shotgun (WGS) entry which is preliminary data.</text>
</comment>